<dbReference type="InterPro" id="IPR011089">
    <property type="entry name" value="GmrSD_C"/>
</dbReference>
<dbReference type="AlphaFoldDB" id="A0A919TMI4"/>
<feature type="domain" description="GmrSD restriction endonucleases C-terminal" evidence="2">
    <location>
        <begin position="99"/>
        <end position="211"/>
    </location>
</feature>
<accession>A0A919TMI4</accession>
<evidence type="ECO:0000313" key="4">
    <source>
        <dbReference type="Proteomes" id="UP000629619"/>
    </source>
</evidence>
<comment type="caution">
    <text evidence="3">The sequence shown here is derived from an EMBL/GenBank/DDBJ whole genome shotgun (WGS) entry which is preliminary data.</text>
</comment>
<reference evidence="3" key="1">
    <citation type="submission" date="2021-01" db="EMBL/GenBank/DDBJ databases">
        <title>Whole genome shotgun sequence of Actinoplanes siamensis NBRC 109076.</title>
        <authorList>
            <person name="Komaki H."/>
            <person name="Tamura T."/>
        </authorList>
    </citation>
    <scope>NUCLEOTIDE SEQUENCE</scope>
    <source>
        <strain evidence="3">NBRC 109076</strain>
    </source>
</reference>
<protein>
    <recommendedName>
        <fullName evidence="2">GmrSD restriction endonucleases C-terminal domain-containing protein</fullName>
    </recommendedName>
</protein>
<dbReference type="PROSITE" id="PS51257">
    <property type="entry name" value="PROKAR_LIPOPROTEIN"/>
    <property type="match status" value="1"/>
</dbReference>
<dbReference type="Proteomes" id="UP000629619">
    <property type="component" value="Unassembled WGS sequence"/>
</dbReference>
<name>A0A919TMI4_9ACTN</name>
<proteinExistence type="predicted"/>
<evidence type="ECO:0000313" key="3">
    <source>
        <dbReference type="EMBL" id="GIF07717.1"/>
    </source>
</evidence>
<evidence type="ECO:0000259" key="2">
    <source>
        <dbReference type="Pfam" id="PF07510"/>
    </source>
</evidence>
<keyword evidence="4" id="KW-1185">Reference proteome</keyword>
<feature type="region of interest" description="Disordered" evidence="1">
    <location>
        <begin position="160"/>
        <end position="179"/>
    </location>
</feature>
<organism evidence="3 4">
    <name type="scientific">Actinoplanes siamensis</name>
    <dbReference type="NCBI Taxonomy" id="1223317"/>
    <lineage>
        <taxon>Bacteria</taxon>
        <taxon>Bacillati</taxon>
        <taxon>Actinomycetota</taxon>
        <taxon>Actinomycetes</taxon>
        <taxon>Micromonosporales</taxon>
        <taxon>Micromonosporaceae</taxon>
        <taxon>Actinoplanes</taxon>
    </lineage>
</organism>
<dbReference type="PANTHER" id="PTHR24094">
    <property type="entry name" value="SECRETED PROTEIN"/>
    <property type="match status" value="1"/>
</dbReference>
<dbReference type="RefSeq" id="WP_239102927.1">
    <property type="nucleotide sequence ID" value="NZ_BOMW01000053.1"/>
</dbReference>
<dbReference type="PANTHER" id="PTHR24094:SF15">
    <property type="entry name" value="AMP-DEPENDENT SYNTHETASE_LIGASE DOMAIN-CONTAINING PROTEIN-RELATED"/>
    <property type="match status" value="1"/>
</dbReference>
<dbReference type="Pfam" id="PF07510">
    <property type="entry name" value="GmrSD_C"/>
    <property type="match status" value="1"/>
</dbReference>
<dbReference type="EMBL" id="BOMW01000053">
    <property type="protein sequence ID" value="GIF07717.1"/>
    <property type="molecule type" value="Genomic_DNA"/>
</dbReference>
<gene>
    <name evidence="3" type="ORF">Asi03nite_52550</name>
</gene>
<sequence>MPPRNAPRWFIPLLITATLTAGCEVTDPGDPGVTTAPTGKSTGSAAAQLNDLTVVAKTGTMSGYSREKFPHWKSTGKNCDVRDSVLERDGSKVKLSGCNVVAGSWKSLYDDKTLTSPTQVDIDHMVPLANAWRSGANKWTTDQREAFANDLDRPQLVAVSAGSNRSKGDQDPSTWKPPAKDEWCSYAEDWVTVKSYYKLTVTQKEKDALRDMLGTC</sequence>
<evidence type="ECO:0000256" key="1">
    <source>
        <dbReference type="SAM" id="MobiDB-lite"/>
    </source>
</evidence>